<dbReference type="RefSeq" id="WP_259610846.1">
    <property type="nucleotide sequence ID" value="NZ_CP091139.2"/>
</dbReference>
<feature type="region of interest" description="Disordered" evidence="1">
    <location>
        <begin position="225"/>
        <end position="269"/>
    </location>
</feature>
<feature type="compositionally biased region" description="Low complexity" evidence="1">
    <location>
        <begin position="403"/>
        <end position="421"/>
    </location>
</feature>
<protein>
    <submittedName>
        <fullName evidence="2">DUF6049 family protein</fullName>
    </submittedName>
</protein>
<sequence length="430" mass="43179">MRNGTGYSVAASDVTLRLGTAPITTRAALTAWLTDGTAPGRMTAIGTGTIDPIDSGTVGRTLITVPADDKALTGLKPGVYPLAATIAGASKARTPTSVVVVPDEGAKQRTPVGLVVPITAGPLSAGLLTSDELAALTALDGALSTELNSVAGTSAILAIDPAIPAAIRVLGTSAPDSARDWLDRLDALPNERFALQFGDADVTVQTADGRSTLLAPTSLQSYMEPANFLPDADSGANADTGASAGPASVDTASPTPSPTATTGPNEPVYPTLEALQYLGGNTRDAVTWPFSGTAGPKDVAALGALSTDATRALTLVPSDTTSGATASDAIPAHATAGDADLLVYDSAASDALRTASTEEDPAVRGTSLAAATGYLELAADTSPTTPVLVVIDRSVLDRASDCPLPSRPSAARPAPAARRCPTSPPRPRGR</sequence>
<evidence type="ECO:0000313" key="2">
    <source>
        <dbReference type="EMBL" id="UUT34331.1"/>
    </source>
</evidence>
<dbReference type="EMBL" id="CP091139">
    <property type="protein sequence ID" value="UUT34331.1"/>
    <property type="molecule type" value="Genomic_DNA"/>
</dbReference>
<evidence type="ECO:0000256" key="1">
    <source>
        <dbReference type="SAM" id="MobiDB-lite"/>
    </source>
</evidence>
<accession>A0ABY5NGU3</accession>
<evidence type="ECO:0000313" key="3">
    <source>
        <dbReference type="Proteomes" id="UP001054811"/>
    </source>
</evidence>
<feature type="region of interest" description="Disordered" evidence="1">
    <location>
        <begin position="399"/>
        <end position="430"/>
    </location>
</feature>
<name>A0ABY5NGU3_9MICO</name>
<gene>
    <name evidence="2" type="ORF">L2X98_27165</name>
</gene>
<feature type="compositionally biased region" description="Low complexity" evidence="1">
    <location>
        <begin position="246"/>
        <end position="264"/>
    </location>
</feature>
<keyword evidence="3" id="KW-1185">Reference proteome</keyword>
<dbReference type="Proteomes" id="UP001054811">
    <property type="component" value="Chromosome"/>
</dbReference>
<organism evidence="2 3">
    <name type="scientific">Microbacterium elymi</name>
    <dbReference type="NCBI Taxonomy" id="2909587"/>
    <lineage>
        <taxon>Bacteria</taxon>
        <taxon>Bacillati</taxon>
        <taxon>Actinomycetota</taxon>
        <taxon>Actinomycetes</taxon>
        <taxon>Micrococcales</taxon>
        <taxon>Microbacteriaceae</taxon>
        <taxon>Microbacterium</taxon>
    </lineage>
</organism>
<proteinExistence type="predicted"/>
<reference evidence="2" key="1">
    <citation type="submission" date="2022-01" db="EMBL/GenBank/DDBJ databases">
        <title>Microbacterium eymi and Microbacterium rhizovicinus sp. nov., isolated from the rhizospheric soil of Elymus tsukushiensis, a plant native to the Dokdo Islands, Republic of Korea.</title>
        <authorList>
            <person name="Hwang Y.J."/>
        </authorList>
    </citation>
    <scope>NUCLEOTIDE SEQUENCE</scope>
    <source>
        <strain evidence="2">KUDC0405</strain>
    </source>
</reference>